<proteinExistence type="predicted"/>
<evidence type="ECO:0000313" key="2">
    <source>
        <dbReference type="EMBL" id="SDK46819.1"/>
    </source>
</evidence>
<organism evidence="2 3">
    <name type="scientific">Bradyrhizobium ottawaense</name>
    <dbReference type="NCBI Taxonomy" id="931866"/>
    <lineage>
        <taxon>Bacteria</taxon>
        <taxon>Pseudomonadati</taxon>
        <taxon>Pseudomonadota</taxon>
        <taxon>Alphaproteobacteria</taxon>
        <taxon>Hyphomicrobiales</taxon>
        <taxon>Nitrobacteraceae</taxon>
        <taxon>Bradyrhizobium</taxon>
    </lineage>
</organism>
<keyword evidence="3" id="KW-1185">Reference proteome</keyword>
<name>A0ABY0QHJ6_9BRAD</name>
<evidence type="ECO:0000313" key="3">
    <source>
        <dbReference type="Proteomes" id="UP000198803"/>
    </source>
</evidence>
<dbReference type="EMBL" id="LT629693">
    <property type="protein sequence ID" value="SDK38812.1"/>
    <property type="molecule type" value="Genomic_DNA"/>
</dbReference>
<dbReference type="EMBL" id="LT629693">
    <property type="protein sequence ID" value="SDK46819.1"/>
    <property type="molecule type" value="Genomic_DNA"/>
</dbReference>
<sequence length="116" mass="12780">MKSAFQYRAYNVSNDGGFYVAKSTDGEPGQLVSKDLLRVLRSIDVLWDALETCNMPGWCATYLEGDTLHCDLDVFADSLSPNLESLRAHGSVDPLANVRKFFPDKAKPLLRIVAAA</sequence>
<dbReference type="RefSeq" id="WP_091977024.1">
    <property type="nucleotide sequence ID" value="NZ_LT629693.1"/>
</dbReference>
<accession>A0ABY0QHJ6</accession>
<evidence type="ECO:0000313" key="1">
    <source>
        <dbReference type="EMBL" id="SDK38812.1"/>
    </source>
</evidence>
<protein>
    <submittedName>
        <fullName evidence="2">Uncharacterized protein</fullName>
    </submittedName>
</protein>
<reference evidence="2 3" key="1">
    <citation type="submission" date="2016-10" db="EMBL/GenBank/DDBJ databases">
        <authorList>
            <person name="Varghese N."/>
            <person name="Submissions S."/>
        </authorList>
    </citation>
    <scope>NUCLEOTIDE SEQUENCE [LARGE SCALE GENOMIC DNA]</scope>
    <source>
        <strain evidence="2 3">GAS524</strain>
    </source>
</reference>
<dbReference type="Proteomes" id="UP000198803">
    <property type="component" value="Chromosome I"/>
</dbReference>
<gene>
    <name evidence="1" type="ORF">SAMN05444163_7994</name>
    <name evidence="2" type="ORF">SAMN05444163_8187</name>
</gene>